<keyword evidence="5" id="KW-1185">Reference proteome</keyword>
<keyword evidence="1" id="KW-0808">Transferase</keyword>
<evidence type="ECO:0000313" key="5">
    <source>
        <dbReference type="Proteomes" id="UP001522450"/>
    </source>
</evidence>
<dbReference type="Pfam" id="PF26334">
    <property type="entry name" value="Gtf3_N"/>
    <property type="match status" value="1"/>
</dbReference>
<proteinExistence type="predicted"/>
<name>A0ABT0AQQ1_9LACT</name>
<evidence type="ECO:0000313" key="4">
    <source>
        <dbReference type="EMBL" id="MCJ1988925.1"/>
    </source>
</evidence>
<protein>
    <recommendedName>
        <fullName evidence="6">Glycosyltransferase</fullName>
    </recommendedName>
</protein>
<feature type="domain" description="Glucosyltransferase 3-like N-terminal" evidence="2">
    <location>
        <begin position="2"/>
        <end position="129"/>
    </location>
</feature>
<dbReference type="Proteomes" id="UP001522450">
    <property type="component" value="Unassembled WGS sequence"/>
</dbReference>
<dbReference type="Gene3D" id="3.40.50.2000">
    <property type="entry name" value="Glycogen Phosphorylase B"/>
    <property type="match status" value="2"/>
</dbReference>
<feature type="domain" description="Glucosyltransferase 3-like C-terminal" evidence="3">
    <location>
        <begin position="157"/>
        <end position="307"/>
    </location>
</feature>
<comment type="caution">
    <text evidence="4">The sequence shown here is derived from an EMBL/GenBank/DDBJ whole genome shotgun (WGS) entry which is preliminary data.</text>
</comment>
<gene>
    <name evidence="4" type="ORF">GYN21_01715</name>
</gene>
<dbReference type="InterPro" id="IPR058592">
    <property type="entry name" value="Gtf3_C"/>
</dbReference>
<evidence type="ECO:0008006" key="6">
    <source>
        <dbReference type="Google" id="ProtNLM"/>
    </source>
</evidence>
<evidence type="ECO:0000259" key="3">
    <source>
        <dbReference type="Pfam" id="PF26337"/>
    </source>
</evidence>
<evidence type="ECO:0000256" key="1">
    <source>
        <dbReference type="ARBA" id="ARBA00022679"/>
    </source>
</evidence>
<dbReference type="RefSeq" id="WP_157761126.1">
    <property type="nucleotide sequence ID" value="NZ_JAAECS010000001.1"/>
</dbReference>
<dbReference type="EMBL" id="JAAECS010000001">
    <property type="protein sequence ID" value="MCJ1988925.1"/>
    <property type="molecule type" value="Genomic_DNA"/>
</dbReference>
<evidence type="ECO:0000259" key="2">
    <source>
        <dbReference type="Pfam" id="PF26334"/>
    </source>
</evidence>
<accession>A0ABT0AQQ1</accession>
<reference evidence="4 5" key="1">
    <citation type="journal article" date="2022" name="Microbiol. Res.">
        <title>Comparative genome analysis, predicted lifestyle and antimicrobial strategies of Lactococcus carnosus and Lactococcus paracarnosus isolated from meat.</title>
        <authorList>
            <person name="Werum V."/>
            <person name="Ehrmann M."/>
            <person name="Vogel R."/>
            <person name="Hilgarth M."/>
        </authorList>
    </citation>
    <scope>NUCLEOTIDE SEQUENCE [LARGE SCALE GENOMIC DNA]</scope>
    <source>
        <strain evidence="4 5">TMW22177</strain>
    </source>
</reference>
<organism evidence="4 5">
    <name type="scientific">Pseudolactococcus carnosus</name>
    <dbReference type="NCBI Taxonomy" id="2749961"/>
    <lineage>
        <taxon>Bacteria</taxon>
        <taxon>Bacillati</taxon>
        <taxon>Bacillota</taxon>
        <taxon>Bacilli</taxon>
        <taxon>Lactobacillales</taxon>
        <taxon>Streptococcaceae</taxon>
        <taxon>Pseudolactococcus</taxon>
    </lineage>
</organism>
<dbReference type="Pfam" id="PF26337">
    <property type="entry name" value="Gtf3_C"/>
    <property type="match status" value="1"/>
</dbReference>
<sequence length="314" mass="35482">MNYMTHTIEPWMPIGATKPKDDIASLAKQVGWQELLIDRASQSTDASNLAIDLTADDLVVHQFPSYLPLAFEENFQQAVKQTGATFILFIHDFEPLRIANRPTCDREYALLYQSDGLVVHTREMADALVSPVPTFILGLFDYLTTAKIPERLFTPQLLYAGTLTKASWLKTCIQPISVFGKRPRKWQHNNLPPHITIHDLLPQDLAPGLLPDGISLVWDSDSDHDTSYHRYQNINSPHKLSLYLAAELPVILPTFSPFSNFILDNQLGGCITDLSELPLTFSYDKIKAKQIGHDLRTGKHTKDVLKKLIAFYNK</sequence>
<dbReference type="InterPro" id="IPR058591">
    <property type="entry name" value="Gtf3_N"/>
</dbReference>